<keyword evidence="3" id="KW-0238">DNA-binding</keyword>
<evidence type="ECO:0000313" key="4">
    <source>
        <dbReference type="Proteomes" id="UP000622580"/>
    </source>
</evidence>
<proteinExistence type="predicted"/>
<comment type="caution">
    <text evidence="3">The sequence shown here is derived from an EMBL/GenBank/DDBJ whole genome shotgun (WGS) entry which is preliminary data.</text>
</comment>
<organism evidence="3 4">
    <name type="scientific">Phenylobacterium glaciei</name>
    <dbReference type="NCBI Taxonomy" id="2803784"/>
    <lineage>
        <taxon>Bacteria</taxon>
        <taxon>Pseudomonadati</taxon>
        <taxon>Pseudomonadota</taxon>
        <taxon>Alphaproteobacteria</taxon>
        <taxon>Caulobacterales</taxon>
        <taxon>Caulobacteraceae</taxon>
        <taxon>Phenylobacterium</taxon>
    </lineage>
</organism>
<dbReference type="Proteomes" id="UP000622580">
    <property type="component" value="Unassembled WGS sequence"/>
</dbReference>
<dbReference type="RefSeq" id="WP_215338957.1">
    <property type="nucleotide sequence ID" value="NZ_JAGSGD010000001.1"/>
</dbReference>
<keyword evidence="1" id="KW-1133">Transmembrane helix</keyword>
<dbReference type="EMBL" id="JAGSGD010000001">
    <property type="protein sequence ID" value="MBR7618923.1"/>
    <property type="molecule type" value="Genomic_DNA"/>
</dbReference>
<sequence length="238" mass="26271">MGWADLKGWTRDVAGAAAVGLFVGVIGPFGSYSNGSALVRVAYWVAVMVLGVLIYGTALRLAHRLARIWRLPAWAGFLTAVVIAAAPMAGVCVLIASQVWPFLTLSPLTWYLECLVMGLPLAAGYELLLRRDARRAKARGEPPRRFGREVICLQMEDHYVRVHTAVRSELILMRLSDAVARTGREGLQVHRSWWVARDAVTEVIRDGRNLRLKLLNGLEVPVARRAVVRLKALGLEPS</sequence>
<evidence type="ECO:0000259" key="2">
    <source>
        <dbReference type="PROSITE" id="PS50930"/>
    </source>
</evidence>
<evidence type="ECO:0000313" key="3">
    <source>
        <dbReference type="EMBL" id="MBR7618923.1"/>
    </source>
</evidence>
<feature type="domain" description="HTH LytTR-type" evidence="2">
    <location>
        <begin position="148"/>
        <end position="236"/>
    </location>
</feature>
<keyword evidence="1" id="KW-0472">Membrane</keyword>
<accession>A0A941D272</accession>
<protein>
    <submittedName>
        <fullName evidence="3">LytTR family transcriptional regulator DNA-binding domain-containing protein</fullName>
    </submittedName>
</protein>
<keyword evidence="1" id="KW-0812">Transmembrane</keyword>
<dbReference type="GO" id="GO:0003677">
    <property type="term" value="F:DNA binding"/>
    <property type="evidence" value="ECO:0007669"/>
    <property type="project" value="UniProtKB-KW"/>
</dbReference>
<feature type="transmembrane region" description="Helical" evidence="1">
    <location>
        <begin position="74"/>
        <end position="96"/>
    </location>
</feature>
<dbReference type="PROSITE" id="PS50930">
    <property type="entry name" value="HTH_LYTTR"/>
    <property type="match status" value="1"/>
</dbReference>
<dbReference type="AlphaFoldDB" id="A0A941D272"/>
<dbReference type="SMART" id="SM00850">
    <property type="entry name" value="LytTR"/>
    <property type="match status" value="1"/>
</dbReference>
<feature type="transmembrane region" description="Helical" evidence="1">
    <location>
        <begin position="108"/>
        <end position="129"/>
    </location>
</feature>
<feature type="transmembrane region" description="Helical" evidence="1">
    <location>
        <begin position="12"/>
        <end position="29"/>
    </location>
</feature>
<gene>
    <name evidence="3" type="ORF">JKL49_05930</name>
</gene>
<feature type="transmembrane region" description="Helical" evidence="1">
    <location>
        <begin position="41"/>
        <end position="62"/>
    </location>
</feature>
<evidence type="ECO:0000256" key="1">
    <source>
        <dbReference type="SAM" id="Phobius"/>
    </source>
</evidence>
<dbReference type="Gene3D" id="2.40.50.1020">
    <property type="entry name" value="LytTr DNA-binding domain"/>
    <property type="match status" value="1"/>
</dbReference>
<name>A0A941D272_9CAUL</name>
<dbReference type="Pfam" id="PF04397">
    <property type="entry name" value="LytTR"/>
    <property type="match status" value="1"/>
</dbReference>
<reference evidence="3" key="1">
    <citation type="submission" date="2021-04" db="EMBL/GenBank/DDBJ databases">
        <title>Draft genome assembly of strain Phenylobacterium sp. 20VBR1 using MiniION and Illumina platforms.</title>
        <authorList>
            <person name="Thomas F.A."/>
            <person name="Krishnan K.P."/>
            <person name="Sinha R.K."/>
        </authorList>
    </citation>
    <scope>NUCLEOTIDE SEQUENCE</scope>
    <source>
        <strain evidence="3">20VBR1</strain>
    </source>
</reference>
<dbReference type="InterPro" id="IPR007492">
    <property type="entry name" value="LytTR_DNA-bd_dom"/>
</dbReference>
<keyword evidence="4" id="KW-1185">Reference proteome</keyword>